<feature type="compositionally biased region" description="Basic and acidic residues" evidence="1">
    <location>
        <begin position="147"/>
        <end position="178"/>
    </location>
</feature>
<evidence type="ECO:0000256" key="1">
    <source>
        <dbReference type="SAM" id="MobiDB-lite"/>
    </source>
</evidence>
<feature type="region of interest" description="Disordered" evidence="1">
    <location>
        <begin position="1"/>
        <end position="275"/>
    </location>
</feature>
<proteinExistence type="predicted"/>
<feature type="compositionally biased region" description="Basic and acidic residues" evidence="1">
    <location>
        <begin position="7"/>
        <end position="16"/>
    </location>
</feature>
<dbReference type="EMBL" id="OZ035833">
    <property type="protein sequence ID" value="CAL1572768.1"/>
    <property type="molecule type" value="Genomic_DNA"/>
</dbReference>
<evidence type="ECO:0000313" key="3">
    <source>
        <dbReference type="Proteomes" id="UP001497482"/>
    </source>
</evidence>
<feature type="compositionally biased region" description="Basic and acidic residues" evidence="1">
    <location>
        <begin position="74"/>
        <end position="85"/>
    </location>
</feature>
<accession>A0AAV2J960</accession>
<protein>
    <submittedName>
        <fullName evidence="2">Uncharacterized protein</fullName>
    </submittedName>
</protein>
<reference evidence="2 3" key="1">
    <citation type="submission" date="2024-04" db="EMBL/GenBank/DDBJ databases">
        <authorList>
            <person name="Waldvogel A.-M."/>
            <person name="Schoenle A."/>
        </authorList>
    </citation>
    <scope>NUCLEOTIDE SEQUENCE [LARGE SCALE GENOMIC DNA]</scope>
</reference>
<sequence length="275" mass="30272">MEGSEPSSERGGREARVAGCEMLGPTEFGGSERSPPAVGNTEAERERGSFRWKREKGAVSDRRRKAGKEKARRRREEAKGKERSGDNPASRRRGREEQGGAGGRAARPLRRSVRGRRDEAKAEGQPEETNSGSHESKPGGRSPPRSGSRERPIPEEGRKRRECAERAEKRGADQHGRESAGAQAGAEENKRRPPVAESDRARTARREAPGDACQSRQTTKKGEAVRDGTSPGQEPTQAGKERNRRPQTTRAGEFAAFSESPIRDHHKGVDSRQER</sequence>
<name>A0AAV2J960_KNICA</name>
<feature type="compositionally biased region" description="Basic residues" evidence="1">
    <location>
        <begin position="62"/>
        <end position="73"/>
    </location>
</feature>
<dbReference type="AlphaFoldDB" id="A0AAV2J960"/>
<feature type="compositionally biased region" description="Basic and acidic residues" evidence="1">
    <location>
        <begin position="261"/>
        <end position="275"/>
    </location>
</feature>
<keyword evidence="3" id="KW-1185">Reference proteome</keyword>
<gene>
    <name evidence="2" type="ORF">KC01_LOCUS4776</name>
</gene>
<feature type="compositionally biased region" description="Basic and acidic residues" evidence="1">
    <location>
        <begin position="115"/>
        <end position="124"/>
    </location>
</feature>
<dbReference type="Proteomes" id="UP001497482">
    <property type="component" value="Chromosome 11"/>
</dbReference>
<organism evidence="2 3">
    <name type="scientific">Knipowitschia caucasica</name>
    <name type="common">Caucasian dwarf goby</name>
    <name type="synonym">Pomatoschistus caucasicus</name>
    <dbReference type="NCBI Taxonomy" id="637954"/>
    <lineage>
        <taxon>Eukaryota</taxon>
        <taxon>Metazoa</taxon>
        <taxon>Chordata</taxon>
        <taxon>Craniata</taxon>
        <taxon>Vertebrata</taxon>
        <taxon>Euteleostomi</taxon>
        <taxon>Actinopterygii</taxon>
        <taxon>Neopterygii</taxon>
        <taxon>Teleostei</taxon>
        <taxon>Neoteleostei</taxon>
        <taxon>Acanthomorphata</taxon>
        <taxon>Gobiaria</taxon>
        <taxon>Gobiiformes</taxon>
        <taxon>Gobioidei</taxon>
        <taxon>Gobiidae</taxon>
        <taxon>Gobiinae</taxon>
        <taxon>Knipowitschia</taxon>
    </lineage>
</organism>
<evidence type="ECO:0000313" key="2">
    <source>
        <dbReference type="EMBL" id="CAL1572768.1"/>
    </source>
</evidence>
<feature type="compositionally biased region" description="Basic and acidic residues" evidence="1">
    <location>
        <begin position="197"/>
        <end position="209"/>
    </location>
</feature>